<gene>
    <name evidence="4" type="ORF">PHLGIDRAFT_82293</name>
</gene>
<keyword evidence="5" id="KW-1185">Reference proteome</keyword>
<dbReference type="HOGENOM" id="CLU_2729130_0_0_1"/>
<reference evidence="4 5" key="1">
    <citation type="journal article" date="2014" name="PLoS Genet.">
        <title>Analysis of the Phlebiopsis gigantea genome, transcriptome and secretome provides insight into its pioneer colonization strategies of wood.</title>
        <authorList>
            <person name="Hori C."/>
            <person name="Ishida T."/>
            <person name="Igarashi K."/>
            <person name="Samejima M."/>
            <person name="Suzuki H."/>
            <person name="Master E."/>
            <person name="Ferreira P."/>
            <person name="Ruiz-Duenas F.J."/>
            <person name="Held B."/>
            <person name="Canessa P."/>
            <person name="Larrondo L.F."/>
            <person name="Schmoll M."/>
            <person name="Druzhinina I.S."/>
            <person name="Kubicek C.P."/>
            <person name="Gaskell J.A."/>
            <person name="Kersten P."/>
            <person name="St John F."/>
            <person name="Glasner J."/>
            <person name="Sabat G."/>
            <person name="Splinter BonDurant S."/>
            <person name="Syed K."/>
            <person name="Yadav J."/>
            <person name="Mgbeahuruike A.C."/>
            <person name="Kovalchuk A."/>
            <person name="Asiegbu F.O."/>
            <person name="Lackner G."/>
            <person name="Hoffmeister D."/>
            <person name="Rencoret J."/>
            <person name="Gutierrez A."/>
            <person name="Sun H."/>
            <person name="Lindquist E."/>
            <person name="Barry K."/>
            <person name="Riley R."/>
            <person name="Grigoriev I.V."/>
            <person name="Henrissat B."/>
            <person name="Kues U."/>
            <person name="Berka R.M."/>
            <person name="Martinez A.T."/>
            <person name="Covert S.F."/>
            <person name="Blanchette R.A."/>
            <person name="Cullen D."/>
        </authorList>
    </citation>
    <scope>NUCLEOTIDE SEQUENCE [LARGE SCALE GENOMIC DNA]</scope>
    <source>
        <strain evidence="4 5">11061_1 CR5-6</strain>
    </source>
</reference>
<sequence>MLRSKVADSPTPIQYKAHRDAMKKNFPEGWAPPRKLSRQAMDGLRSLNAHDPDMFTTPVLAEKFKISPEAVRRILRSKWLPSKDERAR</sequence>
<comment type="function">
    <text evidence="1">Required for respiratory activity and maintenance and expression of the mitochondrial genome.</text>
</comment>
<evidence type="ECO:0000256" key="1">
    <source>
        <dbReference type="ARBA" id="ARBA00003548"/>
    </source>
</evidence>
<evidence type="ECO:0000313" key="4">
    <source>
        <dbReference type="EMBL" id="KIP12108.1"/>
    </source>
</evidence>
<dbReference type="PANTHER" id="PTHR13475:SF3">
    <property type="entry name" value="NEUGRIN"/>
    <property type="match status" value="1"/>
</dbReference>
<protein>
    <recommendedName>
        <fullName evidence="3">Required for respiratory growth protein 9, mitochondrial</fullName>
    </recommendedName>
</protein>
<name>A0A0C3PVZ3_PHLG1</name>
<feature type="non-terminal residue" evidence="4">
    <location>
        <position position="88"/>
    </location>
</feature>
<evidence type="ECO:0000256" key="2">
    <source>
        <dbReference type="ARBA" id="ARBA00010895"/>
    </source>
</evidence>
<organism evidence="4 5">
    <name type="scientific">Phlebiopsis gigantea (strain 11061_1 CR5-6)</name>
    <name type="common">White-rot fungus</name>
    <name type="synonym">Peniophora gigantea</name>
    <dbReference type="NCBI Taxonomy" id="745531"/>
    <lineage>
        <taxon>Eukaryota</taxon>
        <taxon>Fungi</taxon>
        <taxon>Dikarya</taxon>
        <taxon>Basidiomycota</taxon>
        <taxon>Agaricomycotina</taxon>
        <taxon>Agaricomycetes</taxon>
        <taxon>Polyporales</taxon>
        <taxon>Phanerochaetaceae</taxon>
        <taxon>Phlebiopsis</taxon>
    </lineage>
</organism>
<evidence type="ECO:0000256" key="3">
    <source>
        <dbReference type="ARBA" id="ARBA00013566"/>
    </source>
</evidence>
<dbReference type="InterPro" id="IPR010487">
    <property type="entry name" value="NGRN/Rrg9"/>
</dbReference>
<proteinExistence type="inferred from homology"/>
<dbReference type="GO" id="GO:0005634">
    <property type="term" value="C:nucleus"/>
    <property type="evidence" value="ECO:0007669"/>
    <property type="project" value="TreeGrafter"/>
</dbReference>
<comment type="similarity">
    <text evidence="2">Belongs to the RRG9 family.</text>
</comment>
<dbReference type="OrthoDB" id="5578174at2759"/>
<dbReference type="STRING" id="745531.A0A0C3PVZ3"/>
<dbReference type="AlphaFoldDB" id="A0A0C3PVZ3"/>
<dbReference type="PANTHER" id="PTHR13475">
    <property type="entry name" value="NEUGRIN"/>
    <property type="match status" value="1"/>
</dbReference>
<evidence type="ECO:0000313" key="5">
    <source>
        <dbReference type="Proteomes" id="UP000053257"/>
    </source>
</evidence>
<dbReference type="EMBL" id="KN840441">
    <property type="protein sequence ID" value="KIP12108.1"/>
    <property type="molecule type" value="Genomic_DNA"/>
</dbReference>
<dbReference type="Proteomes" id="UP000053257">
    <property type="component" value="Unassembled WGS sequence"/>
</dbReference>
<accession>A0A0C3PVZ3</accession>
<dbReference type="Pfam" id="PF06413">
    <property type="entry name" value="Neugrin"/>
    <property type="match status" value="1"/>
</dbReference>